<feature type="domain" description="Hemerythrin-like" evidence="1">
    <location>
        <begin position="13"/>
        <end position="129"/>
    </location>
</feature>
<sequence>MTVQNTTTSAQDVVDILTIDHREMEDLLDQIQRSPDAEQRRDLTDTLIAEVMRHSVAEEMYVYPAMEKRIPDGKEEAEHDREEHDEIVQVMKQLEDADAAEPAFLDRVHKLDELLRHHAKDEEADQFPKMREHIPGEDLVELGRKVEKAKQLAPTRPHPSAPHSELFHKTVGPGVGMIDRLRDQLSGRMTG</sequence>
<dbReference type="AlphaFoldDB" id="A0A6I6SSK2"/>
<dbReference type="Pfam" id="PF01814">
    <property type="entry name" value="Hemerythrin"/>
    <property type="match status" value="1"/>
</dbReference>
<organism evidence="2 3">
    <name type="scientific">Billgrantia tianxiuensis</name>
    <dbReference type="NCBI Taxonomy" id="2497861"/>
    <lineage>
        <taxon>Bacteria</taxon>
        <taxon>Pseudomonadati</taxon>
        <taxon>Pseudomonadota</taxon>
        <taxon>Gammaproteobacteria</taxon>
        <taxon>Oceanospirillales</taxon>
        <taxon>Halomonadaceae</taxon>
        <taxon>Billgrantia</taxon>
    </lineage>
</organism>
<accession>A0A6I6SSK2</accession>
<dbReference type="PANTHER" id="PTHR35585">
    <property type="entry name" value="HHE DOMAIN PROTEIN (AFU_ORTHOLOGUE AFUA_4G00730)"/>
    <property type="match status" value="1"/>
</dbReference>
<dbReference type="PANTHER" id="PTHR35585:SF1">
    <property type="entry name" value="HHE DOMAIN PROTEIN (AFU_ORTHOLOGUE AFUA_4G00730)"/>
    <property type="match status" value="1"/>
</dbReference>
<evidence type="ECO:0000313" key="2">
    <source>
        <dbReference type="EMBL" id="QHC49733.1"/>
    </source>
</evidence>
<dbReference type="Gene3D" id="1.20.120.520">
    <property type="entry name" value="nmb1532 protein domain like"/>
    <property type="match status" value="1"/>
</dbReference>
<dbReference type="OrthoDB" id="9793637at2"/>
<name>A0A6I6SSK2_9GAMM</name>
<evidence type="ECO:0000313" key="3">
    <source>
        <dbReference type="Proteomes" id="UP000464013"/>
    </source>
</evidence>
<dbReference type="RefSeq" id="WP_159551286.1">
    <property type="nucleotide sequence ID" value="NZ_CP035042.1"/>
</dbReference>
<keyword evidence="3" id="KW-1185">Reference proteome</keyword>
<dbReference type="EMBL" id="CP035042">
    <property type="protein sequence ID" value="QHC49733.1"/>
    <property type="molecule type" value="Genomic_DNA"/>
</dbReference>
<dbReference type="KEGG" id="htx:EKK97_09110"/>
<dbReference type="CDD" id="cd12108">
    <property type="entry name" value="Hr-like"/>
    <property type="match status" value="1"/>
</dbReference>
<protein>
    <submittedName>
        <fullName evidence="2">Hemerythrin domain-containing protein</fullName>
    </submittedName>
</protein>
<reference evidence="2 3" key="1">
    <citation type="submission" date="2019-01" db="EMBL/GenBank/DDBJ databases">
        <title>Complete genome of a denitifying bacterium Halomons sp. BC-M4-5.</title>
        <authorList>
            <person name="Wang L."/>
            <person name="Shao Z."/>
        </authorList>
    </citation>
    <scope>NUCLEOTIDE SEQUENCE [LARGE SCALE GENOMIC DNA]</scope>
    <source>
        <strain evidence="2 3">BC-M4-5</strain>
    </source>
</reference>
<dbReference type="InterPro" id="IPR012312">
    <property type="entry name" value="Hemerythrin-like"/>
</dbReference>
<evidence type="ECO:0000259" key="1">
    <source>
        <dbReference type="Pfam" id="PF01814"/>
    </source>
</evidence>
<gene>
    <name evidence="2" type="ORF">EKK97_09110</name>
</gene>
<dbReference type="Proteomes" id="UP000464013">
    <property type="component" value="Chromosome"/>
</dbReference>
<proteinExistence type="predicted"/>